<dbReference type="PANTHER" id="PTHR46401:SF2">
    <property type="entry name" value="GLYCOSYLTRANSFERASE WBBK-RELATED"/>
    <property type="match status" value="1"/>
</dbReference>
<organism evidence="2 3">
    <name type="scientific">Albimonas pacifica</name>
    <dbReference type="NCBI Taxonomy" id="1114924"/>
    <lineage>
        <taxon>Bacteria</taxon>
        <taxon>Pseudomonadati</taxon>
        <taxon>Pseudomonadota</taxon>
        <taxon>Alphaproteobacteria</taxon>
        <taxon>Rhodobacterales</taxon>
        <taxon>Paracoccaceae</taxon>
        <taxon>Albimonas</taxon>
    </lineage>
</organism>
<protein>
    <submittedName>
        <fullName evidence="2">Glycosyl transferases group 1</fullName>
    </submittedName>
</protein>
<dbReference type="SUPFAM" id="SSF53756">
    <property type="entry name" value="UDP-Glycosyltransferase/glycogen phosphorylase"/>
    <property type="match status" value="1"/>
</dbReference>
<accession>A0A1I3D1Q0</accession>
<evidence type="ECO:0000256" key="1">
    <source>
        <dbReference type="ARBA" id="ARBA00022679"/>
    </source>
</evidence>
<dbReference type="EMBL" id="FOQH01000002">
    <property type="protein sequence ID" value="SFH80623.1"/>
    <property type="molecule type" value="Genomic_DNA"/>
</dbReference>
<dbReference type="Proteomes" id="UP000199377">
    <property type="component" value="Unassembled WGS sequence"/>
</dbReference>
<dbReference type="AlphaFoldDB" id="A0A1I3D1Q0"/>
<keyword evidence="3" id="KW-1185">Reference proteome</keyword>
<dbReference type="STRING" id="1114924.SAMN05216258_102335"/>
<evidence type="ECO:0000313" key="3">
    <source>
        <dbReference type="Proteomes" id="UP000199377"/>
    </source>
</evidence>
<dbReference type="GO" id="GO:0009103">
    <property type="term" value="P:lipopolysaccharide biosynthetic process"/>
    <property type="evidence" value="ECO:0007669"/>
    <property type="project" value="TreeGrafter"/>
</dbReference>
<dbReference type="Pfam" id="PF13692">
    <property type="entry name" value="Glyco_trans_1_4"/>
    <property type="match status" value="1"/>
</dbReference>
<dbReference type="GO" id="GO:0016757">
    <property type="term" value="F:glycosyltransferase activity"/>
    <property type="evidence" value="ECO:0007669"/>
    <property type="project" value="TreeGrafter"/>
</dbReference>
<evidence type="ECO:0000313" key="2">
    <source>
        <dbReference type="EMBL" id="SFH80623.1"/>
    </source>
</evidence>
<reference evidence="2 3" key="1">
    <citation type="submission" date="2016-10" db="EMBL/GenBank/DDBJ databases">
        <authorList>
            <person name="de Groot N.N."/>
        </authorList>
    </citation>
    <scope>NUCLEOTIDE SEQUENCE [LARGE SCALE GENOMIC DNA]</scope>
    <source>
        <strain evidence="2 3">CGMCC 1.11030</strain>
    </source>
</reference>
<sequence>MARRLLDLTRTVARAGRLTPGAIDRTERAWTARLSADPEARFLVSAGPRHLLLDGDGARELIAALDSGAELPPADLRGAFSPWKTERQRRADSLARRLARGMGEDLTALISSQPGRWTYLNMAQAQLDAARLKALRAGGVRRAVAMAHDLVGLERPELTRPTEPTRLLAFLAAAGLCDGLVYASPETARIAARGLETPPPGRIAPPGVSPLPTPTGADAQDAAEAAGAFVMLGAIEPRRNHLAMLWIWRRLWDELGEAAPRLFILGRRASESEMVQDILERSPMAGRVVFERRDLTDAQVAGRLSVACALLAPSFAEGSGLAAAEALALGCPVLAADIPALRAAGGEAPDYIDPLDLPEWLEAILAYAHPVEGGADRRAAQLARLAAWRPRPWAEHFAEVDDFLEEIER</sequence>
<dbReference type="PANTHER" id="PTHR46401">
    <property type="entry name" value="GLYCOSYLTRANSFERASE WBBK-RELATED"/>
    <property type="match status" value="1"/>
</dbReference>
<gene>
    <name evidence="2" type="ORF">SAMN05216258_102335</name>
</gene>
<dbReference type="Gene3D" id="3.40.50.2000">
    <property type="entry name" value="Glycogen Phosphorylase B"/>
    <property type="match status" value="1"/>
</dbReference>
<dbReference type="OrthoDB" id="9790710at2"/>
<proteinExistence type="predicted"/>
<keyword evidence="1 2" id="KW-0808">Transferase</keyword>
<dbReference type="RefSeq" id="WP_092858296.1">
    <property type="nucleotide sequence ID" value="NZ_FOQH01000002.1"/>
</dbReference>
<name>A0A1I3D1Q0_9RHOB</name>